<dbReference type="NCBIfam" id="TIGR00086">
    <property type="entry name" value="smpB"/>
    <property type="match status" value="1"/>
</dbReference>
<dbReference type="NCBIfam" id="NF003843">
    <property type="entry name" value="PRK05422.1"/>
    <property type="match status" value="1"/>
</dbReference>
<dbReference type="EMBL" id="CP051481">
    <property type="protein sequence ID" value="QJG67018.1"/>
    <property type="molecule type" value="Genomic_DNA"/>
</dbReference>
<dbReference type="InterPro" id="IPR000037">
    <property type="entry name" value="SsrA-bd_prot"/>
</dbReference>
<keyword evidence="1 3" id="KW-0963">Cytoplasm</keyword>
<dbReference type="Proteomes" id="UP000501060">
    <property type="component" value="Chromosome"/>
</dbReference>
<dbReference type="GO" id="GO:0003723">
    <property type="term" value="F:RNA binding"/>
    <property type="evidence" value="ECO:0007669"/>
    <property type="project" value="UniProtKB-UniRule"/>
</dbReference>
<dbReference type="CDD" id="cd09294">
    <property type="entry name" value="SmpB"/>
    <property type="match status" value="1"/>
</dbReference>
<dbReference type="AlphaFoldDB" id="A0A858U8E2"/>
<dbReference type="PANTHER" id="PTHR30308:SF2">
    <property type="entry name" value="SSRA-BINDING PROTEIN"/>
    <property type="match status" value="1"/>
</dbReference>
<dbReference type="GO" id="GO:0005829">
    <property type="term" value="C:cytosol"/>
    <property type="evidence" value="ECO:0007669"/>
    <property type="project" value="TreeGrafter"/>
</dbReference>
<comment type="similarity">
    <text evidence="3">Belongs to the SmpB family.</text>
</comment>
<comment type="function">
    <text evidence="3">Required for rescue of stalled ribosomes mediated by trans-translation. Binds to transfer-messenger RNA (tmRNA), required for stable association of tmRNA with ribosomes. tmRNA and SmpB together mimic tRNA shape, replacing the anticodon stem-loop with SmpB. tmRNA is encoded by the ssrA gene; the 2 termini fold to resemble tRNA(Ala) and it encodes a 'tag peptide', a short internal open reading frame. During trans-translation Ala-aminoacylated tmRNA acts like a tRNA, entering the A-site of stalled ribosomes, displacing the stalled mRNA. The ribosome then switches to translate the ORF on the tmRNA; the nascent peptide is terminated with the 'tag peptide' encoded by the tmRNA and targeted for degradation. The ribosome is freed to recommence translation, which seems to be the essential function of trans-translation.</text>
</comment>
<evidence type="ECO:0000313" key="5">
    <source>
        <dbReference type="Proteomes" id="UP000501060"/>
    </source>
</evidence>
<evidence type="ECO:0000256" key="3">
    <source>
        <dbReference type="HAMAP-Rule" id="MF_00023"/>
    </source>
</evidence>
<name>A0A858U8E2_9MOLU</name>
<dbReference type="GO" id="GO:0070930">
    <property type="term" value="P:trans-translation-dependent protein tagging"/>
    <property type="evidence" value="ECO:0007669"/>
    <property type="project" value="TreeGrafter"/>
</dbReference>
<organism evidence="4 5">
    <name type="scientific">Mycoplasma phocoenae</name>
    <dbReference type="NCBI Taxonomy" id="754517"/>
    <lineage>
        <taxon>Bacteria</taxon>
        <taxon>Bacillati</taxon>
        <taxon>Mycoplasmatota</taxon>
        <taxon>Mollicutes</taxon>
        <taxon>Mycoplasmataceae</taxon>
        <taxon>Mycoplasma</taxon>
    </lineage>
</organism>
<dbReference type="PANTHER" id="PTHR30308">
    <property type="entry name" value="TMRNA-BINDING COMPONENT OF TRANS-TRANSLATION TAGGING COMPLEX"/>
    <property type="match status" value="1"/>
</dbReference>
<dbReference type="Gene3D" id="2.40.280.10">
    <property type="match status" value="1"/>
</dbReference>
<dbReference type="Pfam" id="PF01668">
    <property type="entry name" value="SmpB"/>
    <property type="match status" value="1"/>
</dbReference>
<evidence type="ECO:0000256" key="1">
    <source>
        <dbReference type="ARBA" id="ARBA00022490"/>
    </source>
</evidence>
<reference evidence="4 5" key="1">
    <citation type="submission" date="2020-04" db="EMBL/GenBank/DDBJ databases">
        <title>Novel Mycoplasma species detected in Phocoena phocoena (harbor porpoise) from the USA.</title>
        <authorList>
            <person name="Volokhov D.V."/>
        </authorList>
    </citation>
    <scope>NUCLEOTIDE SEQUENCE [LARGE SCALE GENOMIC DNA]</scope>
    <source>
        <strain evidence="4 5">Phocoena C-264-GEN</strain>
    </source>
</reference>
<accession>A0A858U8E2</accession>
<evidence type="ECO:0000256" key="2">
    <source>
        <dbReference type="ARBA" id="ARBA00022884"/>
    </source>
</evidence>
<dbReference type="RefSeq" id="WP_169605069.1">
    <property type="nucleotide sequence ID" value="NZ_CP051481.1"/>
</dbReference>
<gene>
    <name evidence="3 4" type="primary">smpB</name>
    <name evidence="4" type="ORF">HGG69_01645</name>
</gene>
<comment type="subcellular location">
    <subcellularLocation>
        <location evidence="3">Cytoplasm</location>
    </subcellularLocation>
    <text evidence="3">The tmRNA-SmpB complex associates with stalled 70S ribosomes.</text>
</comment>
<protein>
    <recommendedName>
        <fullName evidence="3">SsrA-binding protein</fullName>
    </recommendedName>
    <alternativeName>
        <fullName evidence="3">Small protein B</fullName>
    </alternativeName>
</protein>
<keyword evidence="5" id="KW-1185">Reference proteome</keyword>
<dbReference type="GO" id="GO:0070929">
    <property type="term" value="P:trans-translation"/>
    <property type="evidence" value="ECO:0007669"/>
    <property type="project" value="UniProtKB-UniRule"/>
</dbReference>
<dbReference type="SUPFAM" id="SSF74982">
    <property type="entry name" value="Small protein B (SmpB)"/>
    <property type="match status" value="1"/>
</dbReference>
<dbReference type="InterPro" id="IPR023620">
    <property type="entry name" value="SmpB"/>
</dbReference>
<dbReference type="PROSITE" id="PS01317">
    <property type="entry name" value="SSRP"/>
    <property type="match status" value="1"/>
</dbReference>
<dbReference type="HAMAP" id="MF_00023">
    <property type="entry name" value="SmpB"/>
    <property type="match status" value="1"/>
</dbReference>
<dbReference type="KEGG" id="mphe:HGG69_01645"/>
<proteinExistence type="inferred from homology"/>
<dbReference type="InterPro" id="IPR020081">
    <property type="entry name" value="SsrA-bd_prot_CS"/>
</dbReference>
<evidence type="ECO:0000313" key="4">
    <source>
        <dbReference type="EMBL" id="QJG67018.1"/>
    </source>
</evidence>
<sequence>MKIIAKNKFSKMEYDVIEKYECGIVLEGWEVKSLRANNVNLKGSFCNIKNDELFLVNTHIGQYMHVVADYERTRKLLLHKKEIYRIRFKKEQQSLQIIPTMFYWKDNNIKIEIALVKHLKVHDKRNKIIKNEQDKKLKKIIANYT</sequence>
<keyword evidence="2 3" id="KW-0694">RNA-binding</keyword>